<name>A0AC11DGK2_SHEEP</name>
<reference evidence="1" key="3">
    <citation type="submission" date="2025-09" db="UniProtKB">
        <authorList>
            <consortium name="Ensembl"/>
        </authorList>
    </citation>
    <scope>IDENTIFICATION</scope>
</reference>
<dbReference type="Ensembl" id="ENSOART00020060541.1">
    <property type="protein sequence ID" value="ENSOARP00020043752.1"/>
    <property type="gene ID" value="ENSOARG00020018031.2"/>
</dbReference>
<reference evidence="1" key="2">
    <citation type="submission" date="2025-08" db="UniProtKB">
        <authorList>
            <consortium name="Ensembl"/>
        </authorList>
    </citation>
    <scope>IDENTIFICATION</scope>
</reference>
<organism evidence="1">
    <name type="scientific">Ovis aries</name>
    <name type="common">Sheep</name>
    <dbReference type="NCBI Taxonomy" id="9940"/>
    <lineage>
        <taxon>Eukaryota</taxon>
        <taxon>Metazoa</taxon>
        <taxon>Chordata</taxon>
        <taxon>Craniata</taxon>
        <taxon>Vertebrata</taxon>
        <taxon>Euteleostomi</taxon>
        <taxon>Mammalia</taxon>
        <taxon>Eutheria</taxon>
        <taxon>Laurasiatheria</taxon>
        <taxon>Artiodactyla</taxon>
        <taxon>Ruminantia</taxon>
        <taxon>Pecora</taxon>
        <taxon>Bovidae</taxon>
        <taxon>Caprinae</taxon>
        <taxon>Ovis</taxon>
    </lineage>
</organism>
<sequence length="1382" mass="149705">MPSGPSPRSPAPLLRPLLLFLSVLAPGAHGSVPGHAAEGRAALDIVHPVRVDSGGSFLSYELWPRALRKRDLSARPSAPTFYELQYRGRELRFNLTTNPHLLAPGFVSETRRRGGLGRAHIRARAPACHLLGEVQDPELEGGLAAISACDGLKGVFQLSNEDYFIEPLDGVPARPGHAQPHVVYKRQAPEKWAEPGDSRAPGTCGVKEFPELEPQRERWEQRRQRLRRRYQRSVSKEKWVETLVVADAKMVEHHGQPDVESYVLTIMNMVAGLFHDPSIGNPIHITIVRLILLEDEEEDLKISHHADNTLRSFCKWQKSINMKGDAHPLHHDTAILLTRKDLCAAMNQPCETLGLSHVAGMCQPHRSCNINEDTGLPLAFTVAHELGHSSCTTLRLSPGPAAAASTSPGSSRYVDVGLIPVGAREIRIVEVAEAANFLALRSEDPDKYFLNGGWTIQWNGDYEVAGTTFTYARTGNWENLTSPGPTDEPVWIQLLFQESNPGVRYEYIIHREADGHDHIQQPEFSWRYGPWSKCTVTCGTGMQRQGVHCTERQAGPVDERHCDPLDRPDDRQRKCGEEPCPARWWAGEWQLCSSSCGPGGLSRRAVLCIRSVGLDEQRALEPPACEHLPRPPAETPCNRDVPCPATWAVGNWSECSVTCGPGTQRRSILCINDTGVPCDEAQQPAREAPCLLPPCPQGLDTLGPEGSGSGSFSPELFNEVDFIPGHLAPRPPPPSSPEPAGMGNAIEEEGRELGLPGPVFVDDFYYDYNFINFHEDLSYGPFEDPDSDLVGTGDWRPPPPSTAAEPPTGTPVPPTEPPGTQDEGALGDGSPTPSPSQAGRSPPPPSEQTPGNSLVNFLPEEDAPIGAPDLGLPSLPWPPTSVSMEAPAAPGSQNQFLGAEGSQSLPPAPRWERTNEVSDDEEALGHGDPRPPQRPSPTSPSPSSAGTTHSSPSPHTVELWTSGMVAWEPALEGGLGPLDSELWPTMRGAPPLPPPTATLPDTQGTDSPLELGTATLSTPGLALQDLQTLAMPGNFLLMAPTGLGHIPWVTPQSLGPLGQPDPPSSKMPPSPGLLSTPAQDRPANSSRAPGPLDTSPVEEGFPVNLLPARNASWEVGNWSQCSTTCGLGAVWRLVRCSSGREEDCAPAGRPQPARRCHLRPCAAWHMGNWSKCSRSCGGGSSTRDVQCVDTRDLQPLRPFHCQLGPTKPPARRPCGAQPCLSWYTSSWRECSEACGGGEQQRLVTCPEPGLCEEALRPNSTRSCNTHPCTQWVVGPWGQCSAPCGGGVQRRLVKCVNTQTGLPEEDSDLCGHEAWPESSRPCGTQDCELTEPPRCERDRLSFGFCETLRLLGRCQLPTVRAQCCRSCPPPGVPSRGHQRVARR</sequence>
<evidence type="ECO:0000313" key="1">
    <source>
        <dbReference type="Ensembl" id="ENSOARP00020043752.1"/>
    </source>
</evidence>
<gene>
    <name evidence="1" type="primary">ADAMTS7</name>
</gene>
<protein>
    <submittedName>
        <fullName evidence="1">ADAM metallopeptidase with thrombospondin type 1 motif 7</fullName>
    </submittedName>
</protein>
<reference evidence="1" key="1">
    <citation type="submission" date="2020-11" db="EMBL/GenBank/DDBJ databases">
        <authorList>
            <person name="Davenport K.M."/>
            <person name="Bickhart D.M."/>
            <person name="Smith T.P.L."/>
            <person name="Murdoch B.M."/>
            <person name="Rosen B.D."/>
        </authorList>
    </citation>
    <scope>NUCLEOTIDE SEQUENCE [LARGE SCALE GENOMIC DNA]</scope>
    <source>
        <strain evidence="1">OAR_USU_Benz2616</strain>
    </source>
</reference>
<proteinExistence type="predicted"/>
<accession>A0AC11DGK2</accession>